<dbReference type="InterPro" id="IPR043128">
    <property type="entry name" value="Rev_trsase/Diguanyl_cyclase"/>
</dbReference>
<evidence type="ECO:0000313" key="1">
    <source>
        <dbReference type="EMBL" id="TDH72773.1"/>
    </source>
</evidence>
<dbReference type="AlphaFoldDB" id="A0A976NYN0"/>
<dbReference type="Gene3D" id="3.30.70.270">
    <property type="match status" value="1"/>
</dbReference>
<proteinExistence type="predicted"/>
<sequence>MTSSFIAGKRDVRPDPEMIKAITDWPVPVNVKGLRMFLGYRRTTKIFTQLCRSDSASFFFVEEKCKVVMAADCQRSFESIEQQRLMQSPIVAIADRDKPFMWSVTPPILQSAV</sequence>
<reference evidence="1 2" key="1">
    <citation type="journal article" date="2021" name="Genome Biol.">
        <title>AFLAP: assembly-free linkage analysis pipeline using k-mers from genome sequencing data.</title>
        <authorList>
            <person name="Fletcher K."/>
            <person name="Zhang L."/>
            <person name="Gil J."/>
            <person name="Han R."/>
            <person name="Cavanaugh K."/>
            <person name="Michelmore R."/>
        </authorList>
    </citation>
    <scope>NUCLEOTIDE SEQUENCE [LARGE SCALE GENOMIC DNA]</scope>
    <source>
        <strain evidence="1 2">SF5</strain>
    </source>
</reference>
<dbReference type="KEGG" id="blac:94350684"/>
<evidence type="ECO:0000313" key="2">
    <source>
        <dbReference type="Proteomes" id="UP000294530"/>
    </source>
</evidence>
<dbReference type="RefSeq" id="XP_067822272.1">
    <property type="nucleotide sequence ID" value="XM_067965013.1"/>
</dbReference>
<dbReference type="SUPFAM" id="SSF56672">
    <property type="entry name" value="DNA/RNA polymerases"/>
    <property type="match status" value="1"/>
</dbReference>
<organism evidence="1 2">
    <name type="scientific">Bremia lactucae</name>
    <name type="common">Lettuce downy mildew</name>
    <dbReference type="NCBI Taxonomy" id="4779"/>
    <lineage>
        <taxon>Eukaryota</taxon>
        <taxon>Sar</taxon>
        <taxon>Stramenopiles</taxon>
        <taxon>Oomycota</taxon>
        <taxon>Peronosporomycetes</taxon>
        <taxon>Peronosporales</taxon>
        <taxon>Peronosporaceae</taxon>
        <taxon>Bremia</taxon>
    </lineage>
</organism>
<keyword evidence="2" id="KW-1185">Reference proteome</keyword>
<comment type="caution">
    <text evidence="1">The sequence shown here is derived from an EMBL/GenBank/DDBJ whole genome shotgun (WGS) entry which is preliminary data.</text>
</comment>
<dbReference type="Proteomes" id="UP000294530">
    <property type="component" value="Unassembled WGS sequence"/>
</dbReference>
<accession>A0A976NYN0</accession>
<dbReference type="GeneID" id="94350684"/>
<gene>
    <name evidence="1" type="ORF">CCR75_006948</name>
</gene>
<dbReference type="OrthoDB" id="97351at2759"/>
<protein>
    <submittedName>
        <fullName evidence="1">Uncharacterized protein</fullName>
    </submittedName>
</protein>
<dbReference type="InterPro" id="IPR043502">
    <property type="entry name" value="DNA/RNA_pol_sf"/>
</dbReference>
<name>A0A976NYN0_BRELC</name>
<dbReference type="EMBL" id="SHOA02000034">
    <property type="protein sequence ID" value="TDH72773.1"/>
    <property type="molecule type" value="Genomic_DNA"/>
</dbReference>